<feature type="domain" description="RNA 3'-terminal phosphate cyclase insert" evidence="12">
    <location>
        <begin position="185"/>
        <end position="286"/>
    </location>
</feature>
<organism evidence="13 14">
    <name type="scientific">Podarcis lilfordi</name>
    <name type="common">Lilford's wall lizard</name>
    <dbReference type="NCBI Taxonomy" id="74358"/>
    <lineage>
        <taxon>Eukaryota</taxon>
        <taxon>Metazoa</taxon>
        <taxon>Chordata</taxon>
        <taxon>Craniata</taxon>
        <taxon>Vertebrata</taxon>
        <taxon>Euteleostomi</taxon>
        <taxon>Lepidosauria</taxon>
        <taxon>Squamata</taxon>
        <taxon>Bifurcata</taxon>
        <taxon>Unidentata</taxon>
        <taxon>Episquamata</taxon>
        <taxon>Laterata</taxon>
        <taxon>Lacertibaenia</taxon>
        <taxon>Lacertidae</taxon>
        <taxon>Podarcis</taxon>
    </lineage>
</organism>
<dbReference type="InterPro" id="IPR037136">
    <property type="entry name" value="RNA3'_phos_cyclase_dom_sf"/>
</dbReference>
<keyword evidence="5 10" id="KW-0547">Nucleotide-binding</keyword>
<dbReference type="NCBIfam" id="TIGR03399">
    <property type="entry name" value="RNA_3prim_cycl"/>
    <property type="match status" value="1"/>
</dbReference>
<dbReference type="InterPro" id="IPR036553">
    <property type="entry name" value="RPTC_insert"/>
</dbReference>
<evidence type="ECO:0000256" key="1">
    <source>
        <dbReference type="ARBA" id="ARBA00009206"/>
    </source>
</evidence>
<reference evidence="13" key="1">
    <citation type="submission" date="2022-12" db="EMBL/GenBank/DDBJ databases">
        <authorList>
            <person name="Alioto T."/>
            <person name="Alioto T."/>
            <person name="Gomez Garrido J."/>
        </authorList>
    </citation>
    <scope>NUCLEOTIDE SEQUENCE</scope>
</reference>
<comment type="similarity">
    <text evidence="1">Belongs to the RNA 3'-terminal cyclase family. Type 1 subfamily.</text>
</comment>
<dbReference type="GO" id="GO:0005634">
    <property type="term" value="C:nucleus"/>
    <property type="evidence" value="ECO:0007669"/>
    <property type="project" value="TreeGrafter"/>
</dbReference>
<dbReference type="Pfam" id="PF05189">
    <property type="entry name" value="RTC_insert"/>
    <property type="match status" value="1"/>
</dbReference>
<feature type="domain" description="RNA 3'-terminal phosphate cyclase" evidence="11">
    <location>
        <begin position="14"/>
        <end position="339"/>
    </location>
</feature>
<keyword evidence="10" id="KW-0067">ATP-binding</keyword>
<evidence type="ECO:0000256" key="9">
    <source>
        <dbReference type="PIRSR" id="PIRSR005378-1"/>
    </source>
</evidence>
<evidence type="ECO:0000259" key="11">
    <source>
        <dbReference type="Pfam" id="PF01137"/>
    </source>
</evidence>
<dbReference type="Gene3D" id="3.30.360.20">
    <property type="entry name" value="RNA 3'-terminal phosphate cyclase, insert domain"/>
    <property type="match status" value="1"/>
</dbReference>
<evidence type="ECO:0000256" key="7">
    <source>
        <dbReference type="ARBA" id="ARBA00032543"/>
    </source>
</evidence>
<feature type="binding site" evidence="10">
    <location>
        <position position="105"/>
    </location>
    <ligand>
        <name>ATP</name>
        <dbReference type="ChEBI" id="CHEBI:30616"/>
    </ligand>
</feature>
<keyword evidence="4" id="KW-0436">Ligase</keyword>
<dbReference type="InterPro" id="IPR013792">
    <property type="entry name" value="RNA3'P_cycl/enolpyr_Trfase_a/b"/>
</dbReference>
<dbReference type="CDD" id="cd00874">
    <property type="entry name" value="RNA_Cyclase_Class_II"/>
    <property type="match status" value="1"/>
</dbReference>
<evidence type="ECO:0000256" key="2">
    <source>
        <dbReference type="ARBA" id="ARBA00012725"/>
    </source>
</evidence>
<evidence type="ECO:0000256" key="6">
    <source>
        <dbReference type="ARBA" id="ARBA00024481"/>
    </source>
</evidence>
<evidence type="ECO:0000313" key="14">
    <source>
        <dbReference type="Proteomes" id="UP001178461"/>
    </source>
</evidence>
<dbReference type="EMBL" id="OX395131">
    <property type="protein sequence ID" value="CAI5776662.1"/>
    <property type="molecule type" value="Genomic_DNA"/>
</dbReference>
<evidence type="ECO:0000256" key="8">
    <source>
        <dbReference type="ARBA" id="ARBA00045867"/>
    </source>
</evidence>
<dbReference type="Proteomes" id="UP001178461">
    <property type="component" value="Chromosome 6"/>
</dbReference>
<dbReference type="PROSITE" id="PS01287">
    <property type="entry name" value="RTC"/>
    <property type="match status" value="1"/>
</dbReference>
<protein>
    <recommendedName>
        <fullName evidence="3">RNA 3'-terminal phosphate cyclase</fullName>
        <ecNumber evidence="2">6.5.1.4</ecNumber>
    </recommendedName>
    <alternativeName>
        <fullName evidence="7">RNA terminal phosphate cyclase domain-containing protein 1</fullName>
    </alternativeName>
</protein>
<dbReference type="EC" id="6.5.1.4" evidence="2"/>
<evidence type="ECO:0000313" key="13">
    <source>
        <dbReference type="EMBL" id="CAI5776662.1"/>
    </source>
</evidence>
<dbReference type="Pfam" id="PF01137">
    <property type="entry name" value="RTC"/>
    <property type="match status" value="1"/>
</dbReference>
<dbReference type="Gene3D" id="3.65.10.20">
    <property type="entry name" value="RNA 3'-terminal phosphate cyclase domain"/>
    <property type="match status" value="1"/>
</dbReference>
<dbReference type="InterPro" id="IPR020719">
    <property type="entry name" value="RNA3'_term_phos_cycl-like_CS"/>
</dbReference>
<dbReference type="FunFam" id="3.30.360.20:FF:000002">
    <property type="entry name" value="RNA terminal phosphate cyclase-like 1"/>
    <property type="match status" value="1"/>
</dbReference>
<comment type="catalytic activity">
    <reaction evidence="6">
        <text>a 3'-end 3'-phospho-ribonucleotide-RNA + ATP = a 3'-end 2',3'-cyclophospho-ribonucleotide-RNA + AMP + diphosphate</text>
        <dbReference type="Rhea" id="RHEA:23976"/>
        <dbReference type="Rhea" id="RHEA-COMP:10463"/>
        <dbReference type="Rhea" id="RHEA-COMP:10464"/>
        <dbReference type="ChEBI" id="CHEBI:30616"/>
        <dbReference type="ChEBI" id="CHEBI:33019"/>
        <dbReference type="ChEBI" id="CHEBI:83062"/>
        <dbReference type="ChEBI" id="CHEBI:83064"/>
        <dbReference type="ChEBI" id="CHEBI:456215"/>
        <dbReference type="EC" id="6.5.1.4"/>
    </reaction>
</comment>
<dbReference type="InterPro" id="IPR023797">
    <property type="entry name" value="RNA3'_phos_cyclase_dom"/>
</dbReference>
<comment type="function">
    <text evidence="8">Catalyzes the conversion of 3'-phosphate to a 2',3'-cyclic phosphodiester at the end of RNA. The mechanism of action of the enzyme occurs in 3 steps: (A) adenylation of the enzyme by ATP; (B) transfer of adenylate to an RNA-N3'P to produce RNA-N3'PP5'A; (C) and attack of the adjacent 2'-hydroxyl on the 3'-phosphorus in the diester linkage to produce the cyclic end product. Likely functions in some aspects of cellular RNA processing. Function plays an important role in regulating axon regeneration by inhibiting central nervous system (CNS) axon regeneration following optic nerve injury.</text>
</comment>
<accession>A0AA35P9K1</accession>
<dbReference type="SUPFAM" id="SSF55205">
    <property type="entry name" value="EPT/RTPC-like"/>
    <property type="match status" value="2"/>
</dbReference>
<dbReference type="GO" id="GO:0005524">
    <property type="term" value="F:ATP binding"/>
    <property type="evidence" value="ECO:0007669"/>
    <property type="project" value="UniProtKB-KW"/>
</dbReference>
<dbReference type="GO" id="GO:0003963">
    <property type="term" value="F:RNA-3'-phosphate cyclase activity"/>
    <property type="evidence" value="ECO:0007669"/>
    <property type="project" value="UniProtKB-EC"/>
</dbReference>
<dbReference type="InterPro" id="IPR000228">
    <property type="entry name" value="RNA3'_term_phos_cyc"/>
</dbReference>
<dbReference type="AlphaFoldDB" id="A0AA35P9K1"/>
<gene>
    <name evidence="13" type="ORF">PODLI_1B033397</name>
</gene>
<dbReference type="PANTHER" id="PTHR11096:SF0">
    <property type="entry name" value="RNA 3'-TERMINAL PHOSPHATE CYCLASE"/>
    <property type="match status" value="1"/>
</dbReference>
<name>A0AA35P9K1_9SAUR</name>
<sequence>MGDPQPVEIDGGIMEGGGQILRVTTALSCLCGTPLHVKNIRAGRSQPGLRPQHLSGLKMVRDICNGQMEGGEIGSTEVTFVPGKIQGGTHVADTKTAGSVCLLMQVAMPCVLFAASPSELRLKGGTNAEMAPQIDYTVMVFKPMVEKFNLTLDCDIKRRGYYPKGGGEVIIRMSPVKQLSPIDLTDRGIVTKIHGRAFVAGALPVKLAKDMASAAMRCIRKEIRDLDVNIEAVREPDNEAFGTGSGIIIVAETSTGCLLAGSSLGKRGKNADKVGIEAAEMLLGNLRHGGAVDDYLQDQLIIFMALANGLSRVKTGPITLHTKTAIHFAEQLTKAKFTVTKSEEDASPKDAYIIECQGVGLLNTNL</sequence>
<evidence type="ECO:0000256" key="5">
    <source>
        <dbReference type="ARBA" id="ARBA00022741"/>
    </source>
</evidence>
<dbReference type="InterPro" id="IPR017770">
    <property type="entry name" value="RNA3'_term_phos_cyc_type_1"/>
</dbReference>
<dbReference type="SUPFAM" id="SSF52913">
    <property type="entry name" value="RNA 3'-terminal phosphate cyclase, RPTC, insert domain"/>
    <property type="match status" value="1"/>
</dbReference>
<dbReference type="HAMAP" id="MF_00200">
    <property type="entry name" value="RTC"/>
    <property type="match status" value="1"/>
</dbReference>
<keyword evidence="14" id="KW-1185">Reference proteome</keyword>
<evidence type="ECO:0000256" key="10">
    <source>
        <dbReference type="PIRSR" id="PIRSR005378-2"/>
    </source>
</evidence>
<dbReference type="PIRSF" id="PIRSF005378">
    <property type="entry name" value="RNA3'_term_phos_cycl_euk"/>
    <property type="match status" value="1"/>
</dbReference>
<evidence type="ECO:0000256" key="3">
    <source>
        <dbReference type="ARBA" id="ARBA00021428"/>
    </source>
</evidence>
<feature type="binding site" evidence="10">
    <location>
        <begin position="295"/>
        <end position="299"/>
    </location>
    <ligand>
        <name>ATP</name>
        <dbReference type="ChEBI" id="CHEBI:30616"/>
    </ligand>
</feature>
<dbReference type="PANTHER" id="PTHR11096">
    <property type="entry name" value="RNA 3' TERMINAL PHOSPHATE CYCLASE"/>
    <property type="match status" value="1"/>
</dbReference>
<dbReference type="GO" id="GO:0006396">
    <property type="term" value="P:RNA processing"/>
    <property type="evidence" value="ECO:0007669"/>
    <property type="project" value="InterPro"/>
</dbReference>
<evidence type="ECO:0000256" key="4">
    <source>
        <dbReference type="ARBA" id="ARBA00022598"/>
    </source>
</evidence>
<dbReference type="InterPro" id="IPR013791">
    <property type="entry name" value="RNA3'-term_phos_cycl_insert"/>
</dbReference>
<evidence type="ECO:0000259" key="12">
    <source>
        <dbReference type="Pfam" id="PF05189"/>
    </source>
</evidence>
<proteinExistence type="inferred from homology"/>
<feature type="active site" description="Tele-AMP-histidine intermediate" evidence="9">
    <location>
        <position position="321"/>
    </location>
</feature>